<feature type="compositionally biased region" description="Basic and acidic residues" evidence="1">
    <location>
        <begin position="40"/>
        <end position="49"/>
    </location>
</feature>
<reference evidence="4" key="2">
    <citation type="submission" date="2015-08" db="UniProtKB">
        <authorList>
            <consortium name="WormBaseParasite"/>
        </authorList>
    </citation>
    <scope>IDENTIFICATION</scope>
</reference>
<protein>
    <submittedName>
        <fullName evidence="4">Swi3 domain-containing protein</fullName>
    </submittedName>
</protein>
<dbReference type="GO" id="GO:0031297">
    <property type="term" value="P:replication fork processing"/>
    <property type="evidence" value="ECO:0007669"/>
    <property type="project" value="InterPro"/>
</dbReference>
<dbReference type="AlphaFoldDB" id="A0A0K0F683"/>
<evidence type="ECO:0000259" key="2">
    <source>
        <dbReference type="Pfam" id="PF07962"/>
    </source>
</evidence>
<organism evidence="3 4">
    <name type="scientific">Strongyloides venezuelensis</name>
    <name type="common">Threadworm</name>
    <dbReference type="NCBI Taxonomy" id="75913"/>
    <lineage>
        <taxon>Eukaryota</taxon>
        <taxon>Metazoa</taxon>
        <taxon>Ecdysozoa</taxon>
        <taxon>Nematoda</taxon>
        <taxon>Chromadorea</taxon>
        <taxon>Rhabditida</taxon>
        <taxon>Tylenchina</taxon>
        <taxon>Panagrolaimomorpha</taxon>
        <taxon>Strongyloidoidea</taxon>
        <taxon>Strongyloididae</taxon>
        <taxon>Strongyloides</taxon>
    </lineage>
</organism>
<feature type="compositionally biased region" description="Acidic residues" evidence="1">
    <location>
        <begin position="1"/>
        <end position="25"/>
    </location>
</feature>
<feature type="domain" description="Chromosome segregation in meiosis protein 3" evidence="2">
    <location>
        <begin position="67"/>
        <end position="151"/>
    </location>
</feature>
<dbReference type="Pfam" id="PF07962">
    <property type="entry name" value="Swi3"/>
    <property type="match status" value="1"/>
</dbReference>
<dbReference type="InterPro" id="IPR012923">
    <property type="entry name" value="Csm3"/>
</dbReference>
<keyword evidence="3" id="KW-1185">Reference proteome</keyword>
<evidence type="ECO:0000256" key="1">
    <source>
        <dbReference type="SAM" id="MobiDB-lite"/>
    </source>
</evidence>
<dbReference type="GO" id="GO:0005634">
    <property type="term" value="C:nucleus"/>
    <property type="evidence" value="ECO:0007669"/>
    <property type="project" value="InterPro"/>
</dbReference>
<feature type="compositionally biased region" description="Basic residues" evidence="1">
    <location>
        <begin position="50"/>
        <end position="59"/>
    </location>
</feature>
<dbReference type="Proteomes" id="UP000035680">
    <property type="component" value="Unassembled WGS sequence"/>
</dbReference>
<dbReference type="GO" id="GO:0006974">
    <property type="term" value="P:DNA damage response"/>
    <property type="evidence" value="ECO:0007669"/>
    <property type="project" value="InterPro"/>
</dbReference>
<evidence type="ECO:0000313" key="4">
    <source>
        <dbReference type="WBParaSite" id="SVE_0432600.1"/>
    </source>
</evidence>
<proteinExistence type="predicted"/>
<name>A0A0K0F683_STRVS</name>
<dbReference type="WBParaSite" id="SVE_0432600.1">
    <property type="protein sequence ID" value="SVE_0432600.1"/>
    <property type="gene ID" value="SVE_0432600"/>
</dbReference>
<accession>A0A0K0F683</accession>
<sequence length="207" mass="24228">MDDFEDDFNDDLVFDRVDEENEEDNQPVNPDNEAIESPDEDAKKLEKARKAAKKHKTASTKKRRVFNELDLVGNDGYRKLFTMVNNIKLPKETGEISSSKFRKDITAIEDKIISWASELQPNMKFSEFCEKCQMLNKKRVVLDCVRALIGEFYPSRNSEINPFNNDIFNILIGIEWRTVNDDIDEIKDFEKKYTETDEYFKNYIGAI</sequence>
<feature type="region of interest" description="Disordered" evidence="1">
    <location>
        <begin position="1"/>
        <end position="59"/>
    </location>
</feature>
<evidence type="ECO:0000313" key="3">
    <source>
        <dbReference type="Proteomes" id="UP000035680"/>
    </source>
</evidence>
<reference evidence="3" key="1">
    <citation type="submission" date="2014-07" db="EMBL/GenBank/DDBJ databases">
        <authorList>
            <person name="Martin A.A"/>
            <person name="De Silva N."/>
        </authorList>
    </citation>
    <scope>NUCLEOTIDE SEQUENCE</scope>
</reference>